<dbReference type="InterPro" id="IPR023198">
    <property type="entry name" value="PGP-like_dom2"/>
</dbReference>
<keyword evidence="1" id="KW-0378">Hydrolase</keyword>
<accession>A0A7W9SFT4</accession>
<organism evidence="1 2">
    <name type="scientific">Oribacterium sinus</name>
    <dbReference type="NCBI Taxonomy" id="237576"/>
    <lineage>
        <taxon>Bacteria</taxon>
        <taxon>Bacillati</taxon>
        <taxon>Bacillota</taxon>
        <taxon>Clostridia</taxon>
        <taxon>Lachnospirales</taxon>
        <taxon>Lachnospiraceae</taxon>
        <taxon>Oribacterium</taxon>
    </lineage>
</organism>
<sequence>MIKGVIFDIDGTLLDSMPVWNHLGERYLQKMGFKEEETEGLSQRISTMPFTEGFRYIKKEYSLDIAEEKIREQLQEMIAGAYCDEIALKAGAKEYLQFLKERGIPCILATAGDASLVTAALKRLKVWEEFQGLLLCEEFNTSKREAKIYQLAMERLSLSRPEEVLVCEDVLHAVKSAKQAGFQVCGILDEANREDWEKIKKMADFTAKGFYELVFFS</sequence>
<dbReference type="SUPFAM" id="SSF56784">
    <property type="entry name" value="HAD-like"/>
    <property type="match status" value="1"/>
</dbReference>
<dbReference type="AlphaFoldDB" id="A0A7W9SFT4"/>
<dbReference type="SFLD" id="SFLDS00003">
    <property type="entry name" value="Haloacid_Dehalogenase"/>
    <property type="match status" value="1"/>
</dbReference>
<dbReference type="PANTHER" id="PTHR18901:SF38">
    <property type="entry name" value="PSEUDOURIDINE-5'-PHOSPHATASE"/>
    <property type="match status" value="1"/>
</dbReference>
<dbReference type="PRINTS" id="PR00413">
    <property type="entry name" value="HADHALOGNASE"/>
</dbReference>
<comment type="caution">
    <text evidence="1">The sequence shown here is derived from an EMBL/GenBank/DDBJ whole genome shotgun (WGS) entry which is preliminary data.</text>
</comment>
<dbReference type="InterPro" id="IPR036412">
    <property type="entry name" value="HAD-like_sf"/>
</dbReference>
<dbReference type="EMBL" id="JACHHH010000002">
    <property type="protein sequence ID" value="MBB6040636.1"/>
    <property type="molecule type" value="Genomic_DNA"/>
</dbReference>
<dbReference type="Gene3D" id="1.10.150.240">
    <property type="entry name" value="Putative phosphatase, domain 2"/>
    <property type="match status" value="1"/>
</dbReference>
<reference evidence="1 2" key="1">
    <citation type="submission" date="2020-08" db="EMBL/GenBank/DDBJ databases">
        <title>Genomic Encyclopedia of Type Strains, Phase IV (KMG-IV): sequencing the most valuable type-strain genomes for metagenomic binning, comparative biology and taxonomic classification.</title>
        <authorList>
            <person name="Goeker M."/>
        </authorList>
    </citation>
    <scope>NUCLEOTIDE SEQUENCE [LARGE SCALE GENOMIC DNA]</scope>
    <source>
        <strain evidence="1 2">DSM 17245</strain>
    </source>
</reference>
<dbReference type="Proteomes" id="UP000522163">
    <property type="component" value="Unassembled WGS sequence"/>
</dbReference>
<dbReference type="Gene3D" id="3.40.50.1000">
    <property type="entry name" value="HAD superfamily/HAD-like"/>
    <property type="match status" value="1"/>
</dbReference>
<dbReference type="InterPro" id="IPR006439">
    <property type="entry name" value="HAD-SF_hydro_IA"/>
</dbReference>
<protein>
    <submittedName>
        <fullName evidence="1">HAD superfamily hydrolase (TIGR01509 family)</fullName>
    </submittedName>
</protein>
<dbReference type="Pfam" id="PF13419">
    <property type="entry name" value="HAD_2"/>
    <property type="match status" value="1"/>
</dbReference>
<gene>
    <name evidence="1" type="ORF">HNQ46_000599</name>
</gene>
<evidence type="ECO:0000313" key="1">
    <source>
        <dbReference type="EMBL" id="MBB6040636.1"/>
    </source>
</evidence>
<proteinExistence type="predicted"/>
<dbReference type="PANTHER" id="PTHR18901">
    <property type="entry name" value="2-DEOXYGLUCOSE-6-PHOSPHATE PHOSPHATASE 2"/>
    <property type="match status" value="1"/>
</dbReference>
<dbReference type="CDD" id="cd07505">
    <property type="entry name" value="HAD_BPGM-like"/>
    <property type="match status" value="1"/>
</dbReference>
<evidence type="ECO:0000313" key="2">
    <source>
        <dbReference type="Proteomes" id="UP000522163"/>
    </source>
</evidence>
<dbReference type="RefSeq" id="WP_183682777.1">
    <property type="nucleotide sequence ID" value="NZ_JACHHH010000002.1"/>
</dbReference>
<dbReference type="SFLD" id="SFLDG01129">
    <property type="entry name" value="C1.5:_HAD__Beta-PGM__Phosphata"/>
    <property type="match status" value="1"/>
</dbReference>
<name>A0A7W9SFT4_9FIRM</name>
<dbReference type="GeneID" id="85014159"/>
<dbReference type="InterPro" id="IPR023214">
    <property type="entry name" value="HAD_sf"/>
</dbReference>
<dbReference type="NCBIfam" id="TIGR01509">
    <property type="entry name" value="HAD-SF-IA-v3"/>
    <property type="match status" value="1"/>
</dbReference>
<dbReference type="InterPro" id="IPR041492">
    <property type="entry name" value="HAD_2"/>
</dbReference>
<dbReference type="GO" id="GO:0016791">
    <property type="term" value="F:phosphatase activity"/>
    <property type="evidence" value="ECO:0007669"/>
    <property type="project" value="TreeGrafter"/>
</dbReference>